<keyword evidence="8" id="KW-1185">Reference proteome</keyword>
<keyword evidence="3 6" id="KW-0813">Transport</keyword>
<evidence type="ECO:0000256" key="4">
    <source>
        <dbReference type="ARBA" id="ARBA00022723"/>
    </source>
</evidence>
<dbReference type="InterPro" id="IPR006127">
    <property type="entry name" value="ZnuA-like"/>
</dbReference>
<dbReference type="EMBL" id="SJPW01000001">
    <property type="protein sequence ID" value="TWU60421.1"/>
    <property type="molecule type" value="Genomic_DNA"/>
</dbReference>
<accession>A0A5C6FFW7</accession>
<dbReference type="Proteomes" id="UP000318288">
    <property type="component" value="Unassembled WGS sequence"/>
</dbReference>
<evidence type="ECO:0000256" key="1">
    <source>
        <dbReference type="ARBA" id="ARBA00004196"/>
    </source>
</evidence>
<evidence type="ECO:0000313" key="7">
    <source>
        <dbReference type="EMBL" id="TWU60421.1"/>
    </source>
</evidence>
<evidence type="ECO:0000256" key="3">
    <source>
        <dbReference type="ARBA" id="ARBA00022448"/>
    </source>
</evidence>
<dbReference type="GO" id="GO:0030001">
    <property type="term" value="P:metal ion transport"/>
    <property type="evidence" value="ECO:0007669"/>
    <property type="project" value="InterPro"/>
</dbReference>
<dbReference type="InterPro" id="IPR006128">
    <property type="entry name" value="Lipoprotein_PsaA-like"/>
</dbReference>
<dbReference type="PRINTS" id="PR00690">
    <property type="entry name" value="ADHESNFAMILY"/>
</dbReference>
<name>A0A5C6FFW7_9BACT</name>
<dbReference type="GO" id="GO:0046872">
    <property type="term" value="F:metal ion binding"/>
    <property type="evidence" value="ECO:0007669"/>
    <property type="project" value="UniProtKB-KW"/>
</dbReference>
<dbReference type="OrthoDB" id="9793396at2"/>
<evidence type="ECO:0000313" key="8">
    <source>
        <dbReference type="Proteomes" id="UP000318288"/>
    </source>
</evidence>
<comment type="caution">
    <text evidence="7">The sequence shown here is derived from an EMBL/GenBank/DDBJ whole genome shotgun (WGS) entry which is preliminary data.</text>
</comment>
<gene>
    <name evidence="7" type="primary">troA</name>
    <name evidence="7" type="ORF">Poly51_06970</name>
</gene>
<dbReference type="GO" id="GO:0030313">
    <property type="term" value="C:cell envelope"/>
    <property type="evidence" value="ECO:0007669"/>
    <property type="project" value="UniProtKB-SubCell"/>
</dbReference>
<dbReference type="GO" id="GO:0007155">
    <property type="term" value="P:cell adhesion"/>
    <property type="evidence" value="ECO:0007669"/>
    <property type="project" value="InterPro"/>
</dbReference>
<dbReference type="Pfam" id="PF01297">
    <property type="entry name" value="ZnuA"/>
    <property type="match status" value="1"/>
</dbReference>
<comment type="subcellular location">
    <subcellularLocation>
        <location evidence="1">Cell envelope</location>
    </subcellularLocation>
</comment>
<dbReference type="PANTHER" id="PTHR42953:SF1">
    <property type="entry name" value="METAL-BINDING PROTEIN HI_0362-RELATED"/>
    <property type="match status" value="1"/>
</dbReference>
<keyword evidence="4" id="KW-0479">Metal-binding</keyword>
<dbReference type="AlphaFoldDB" id="A0A5C6FFW7"/>
<evidence type="ECO:0000256" key="2">
    <source>
        <dbReference type="ARBA" id="ARBA00011028"/>
    </source>
</evidence>
<dbReference type="InterPro" id="IPR050492">
    <property type="entry name" value="Bact_metal-bind_prot9"/>
</dbReference>
<dbReference type="Gene3D" id="3.40.50.1980">
    <property type="entry name" value="Nitrogenase molybdenum iron protein domain"/>
    <property type="match status" value="2"/>
</dbReference>
<dbReference type="RefSeq" id="WP_146454209.1">
    <property type="nucleotide sequence ID" value="NZ_SJPW01000001.1"/>
</dbReference>
<organism evidence="7 8">
    <name type="scientific">Rubripirellula tenax</name>
    <dbReference type="NCBI Taxonomy" id="2528015"/>
    <lineage>
        <taxon>Bacteria</taxon>
        <taxon>Pseudomonadati</taxon>
        <taxon>Planctomycetota</taxon>
        <taxon>Planctomycetia</taxon>
        <taxon>Pirellulales</taxon>
        <taxon>Pirellulaceae</taxon>
        <taxon>Rubripirellula</taxon>
    </lineage>
</organism>
<proteinExistence type="inferred from homology"/>
<dbReference type="PROSITE" id="PS51257">
    <property type="entry name" value="PROKAR_LIPOPROTEIN"/>
    <property type="match status" value="1"/>
</dbReference>
<evidence type="ECO:0000256" key="5">
    <source>
        <dbReference type="ARBA" id="ARBA00022729"/>
    </source>
</evidence>
<comment type="similarity">
    <text evidence="2 6">Belongs to the bacterial solute-binding protein 9 family.</text>
</comment>
<keyword evidence="5" id="KW-0732">Signal</keyword>
<dbReference type="InterPro" id="IPR006129">
    <property type="entry name" value="AdhesinB"/>
</dbReference>
<dbReference type="SUPFAM" id="SSF53807">
    <property type="entry name" value="Helical backbone' metal receptor"/>
    <property type="match status" value="1"/>
</dbReference>
<dbReference type="PRINTS" id="PR00691">
    <property type="entry name" value="ADHESINB"/>
</dbReference>
<protein>
    <submittedName>
        <fullName evidence="7">Periplasmic zinc-binding protein TroA</fullName>
    </submittedName>
</protein>
<reference evidence="7 8" key="1">
    <citation type="submission" date="2019-02" db="EMBL/GenBank/DDBJ databases">
        <title>Deep-cultivation of Planctomycetes and their phenomic and genomic characterization uncovers novel biology.</title>
        <authorList>
            <person name="Wiegand S."/>
            <person name="Jogler M."/>
            <person name="Boedeker C."/>
            <person name="Pinto D."/>
            <person name="Vollmers J."/>
            <person name="Rivas-Marin E."/>
            <person name="Kohn T."/>
            <person name="Peeters S.H."/>
            <person name="Heuer A."/>
            <person name="Rast P."/>
            <person name="Oberbeckmann S."/>
            <person name="Bunk B."/>
            <person name="Jeske O."/>
            <person name="Meyerdierks A."/>
            <person name="Storesund J.E."/>
            <person name="Kallscheuer N."/>
            <person name="Luecker S."/>
            <person name="Lage O.M."/>
            <person name="Pohl T."/>
            <person name="Merkel B.J."/>
            <person name="Hornburger P."/>
            <person name="Mueller R.-W."/>
            <person name="Bruemmer F."/>
            <person name="Labrenz M."/>
            <person name="Spormann A.M."/>
            <person name="Op Den Camp H."/>
            <person name="Overmann J."/>
            <person name="Amann R."/>
            <person name="Jetten M.S.M."/>
            <person name="Mascher T."/>
            <person name="Medema M.H."/>
            <person name="Devos D.P."/>
            <person name="Kaster A.-K."/>
            <person name="Ovreas L."/>
            <person name="Rohde M."/>
            <person name="Galperin M.Y."/>
            <person name="Jogler C."/>
        </authorList>
    </citation>
    <scope>NUCLEOTIDE SEQUENCE [LARGE SCALE GENOMIC DNA]</scope>
    <source>
        <strain evidence="7 8">Poly51</strain>
    </source>
</reference>
<evidence type="ECO:0000256" key="6">
    <source>
        <dbReference type="RuleBase" id="RU003512"/>
    </source>
</evidence>
<dbReference type="PANTHER" id="PTHR42953">
    <property type="entry name" value="HIGH-AFFINITY ZINC UPTAKE SYSTEM PROTEIN ZNUA-RELATED"/>
    <property type="match status" value="1"/>
</dbReference>
<sequence>MKNAKTPVSSSDRRFVTAILVSLAMLWAALLSGGCGNSNATSTGNGGDARKVIVTTTGMVGDMVSTLMGPDARVETIMGPGVDPHLYSPSRSVSVQLRGADIVVYNGLHLEGRLGEVLESRSGDEGTTIAIGEWLPHDRLLDADAGVHDPHIWMDVTLWSEAVEQVAQRLIALMPEHAEAIRERATAYRAELAQLDRFGAAAIESIPSSQRILVTAHDAFRYFGKRYGIEVHGVQGVSTISDAAIRDVNRLVDLITTRKVPAVFFESSVSPRQVKAIVEGARSRGQTVSSDWELLSDSMGATGSPTGNYIGMMRHNFSTIATALGGSVPTDDTLQSVESESND</sequence>